<organism evidence="2 3">
    <name type="scientific">Moraxella porci DSM 25326</name>
    <dbReference type="NCBI Taxonomy" id="573983"/>
    <lineage>
        <taxon>Bacteria</taxon>
        <taxon>Pseudomonadati</taxon>
        <taxon>Pseudomonadota</taxon>
        <taxon>Gammaproteobacteria</taxon>
        <taxon>Moraxellales</taxon>
        <taxon>Moraxellaceae</taxon>
        <taxon>Moraxella</taxon>
    </lineage>
</organism>
<evidence type="ECO:0000313" key="2">
    <source>
        <dbReference type="EMBL" id="OOS24811.1"/>
    </source>
</evidence>
<keyword evidence="1" id="KW-0472">Membrane</keyword>
<feature type="transmembrane region" description="Helical" evidence="1">
    <location>
        <begin position="54"/>
        <end position="74"/>
    </location>
</feature>
<keyword evidence="3" id="KW-1185">Reference proteome</keyword>
<dbReference type="EMBL" id="MUYV01000007">
    <property type="protein sequence ID" value="OOS24811.1"/>
    <property type="molecule type" value="Genomic_DNA"/>
</dbReference>
<proteinExistence type="predicted"/>
<evidence type="ECO:0000313" key="3">
    <source>
        <dbReference type="Proteomes" id="UP000190683"/>
    </source>
</evidence>
<keyword evidence="1" id="KW-0812">Transmembrane</keyword>
<comment type="caution">
    <text evidence="2">The sequence shown here is derived from an EMBL/GenBank/DDBJ whole genome shotgun (WGS) entry which is preliminary data.</text>
</comment>
<dbReference type="AlphaFoldDB" id="A0A1T0CRM5"/>
<protein>
    <recommendedName>
        <fullName evidence="4">DUF5658 domain-containing protein</fullName>
    </recommendedName>
</protein>
<gene>
    <name evidence="2" type="ORF">B0681_06700</name>
</gene>
<keyword evidence="1" id="KW-1133">Transmembrane helix</keyword>
<feature type="transmembrane region" description="Helical" evidence="1">
    <location>
        <begin position="12"/>
        <end position="30"/>
    </location>
</feature>
<accession>A0A1T0CRM5</accession>
<name>A0A1T0CRM5_9GAMM</name>
<dbReference type="Proteomes" id="UP000190683">
    <property type="component" value="Unassembled WGS sequence"/>
</dbReference>
<evidence type="ECO:0008006" key="4">
    <source>
        <dbReference type="Google" id="ProtNLM"/>
    </source>
</evidence>
<feature type="transmembrane region" description="Helical" evidence="1">
    <location>
        <begin position="86"/>
        <end position="108"/>
    </location>
</feature>
<evidence type="ECO:0000256" key="1">
    <source>
        <dbReference type="SAM" id="Phobius"/>
    </source>
</evidence>
<sequence>MNILLKYKNDIYFFLYFFILVNIIYFWDVISSSNMDISYIYQEIIKLYFPKKTIFILVTPIIPYILSMVLKFILFKNKKYELKMIIIIILFYIFVYYFDLFLFFIFYASKL</sequence>
<reference evidence="2 3" key="1">
    <citation type="submission" date="2017-02" db="EMBL/GenBank/DDBJ databases">
        <title>Draft genome sequence of Moraxella porci CCUG 54912T type strain.</title>
        <authorList>
            <person name="Salva-Serra F."/>
            <person name="Engstrom-Jakobsson H."/>
            <person name="Thorell K."/>
            <person name="Jaen-Luchoro D."/>
            <person name="Gonzales-Siles L."/>
            <person name="Karlsson R."/>
            <person name="Yazdan S."/>
            <person name="Boulund F."/>
            <person name="Johnning A."/>
            <person name="Engstrand L."/>
            <person name="Kristiansson E."/>
            <person name="Moore E."/>
        </authorList>
    </citation>
    <scope>NUCLEOTIDE SEQUENCE [LARGE SCALE GENOMIC DNA]</scope>
    <source>
        <strain evidence="2 3">CCUG 54912</strain>
    </source>
</reference>